<keyword evidence="4" id="KW-0804">Transcription</keyword>
<evidence type="ECO:0000313" key="6">
    <source>
        <dbReference type="EMBL" id="QDU71262.1"/>
    </source>
</evidence>
<reference evidence="6 7" key="1">
    <citation type="submission" date="2019-02" db="EMBL/GenBank/DDBJ databases">
        <title>Deep-cultivation of Planctomycetes and their phenomic and genomic characterization uncovers novel biology.</title>
        <authorList>
            <person name="Wiegand S."/>
            <person name="Jogler M."/>
            <person name="Boedeker C."/>
            <person name="Pinto D."/>
            <person name="Vollmers J."/>
            <person name="Rivas-Marin E."/>
            <person name="Kohn T."/>
            <person name="Peeters S.H."/>
            <person name="Heuer A."/>
            <person name="Rast P."/>
            <person name="Oberbeckmann S."/>
            <person name="Bunk B."/>
            <person name="Jeske O."/>
            <person name="Meyerdierks A."/>
            <person name="Storesund J.E."/>
            <person name="Kallscheuer N."/>
            <person name="Luecker S."/>
            <person name="Lage O.M."/>
            <person name="Pohl T."/>
            <person name="Merkel B.J."/>
            <person name="Hornburger P."/>
            <person name="Mueller R.-W."/>
            <person name="Bruemmer F."/>
            <person name="Labrenz M."/>
            <person name="Spormann A.M."/>
            <person name="Op den Camp H."/>
            <person name="Overmann J."/>
            <person name="Amann R."/>
            <person name="Jetten M.S.M."/>
            <person name="Mascher T."/>
            <person name="Medema M.H."/>
            <person name="Devos D.P."/>
            <person name="Kaster A.-K."/>
            <person name="Ovreas L."/>
            <person name="Rohde M."/>
            <person name="Galperin M.Y."/>
            <person name="Jogler C."/>
        </authorList>
    </citation>
    <scope>NUCLEOTIDE SEQUENCE [LARGE SCALE GENOMIC DNA]</scope>
    <source>
        <strain evidence="6 7">Pan265</strain>
    </source>
</reference>
<dbReference type="GO" id="GO:0006352">
    <property type="term" value="P:DNA-templated transcription initiation"/>
    <property type="evidence" value="ECO:0007669"/>
    <property type="project" value="InterPro"/>
</dbReference>
<sequence length="298" mass="33244">MAKLSDADRQLLEGVRAKDPAAWQQLVDRYHGRLIAFARRHGPRSTDAEDVVQEALISFLTSLDGYRGDASLETYLFTILRRRLIDARRSRRVPLCEASIRSDEDGSPIERAPGPEETASWYARRDENQQQLREALVSGLDNLVRKYRDALNFRDLMIVEAVFYAQLKNREVAELIEGASASHVAVIKHRAIDAIRQSVTEALGDSRAAESIDDAGDLLTEVWEASRPSCPKRNTLGANLLGTLEPEWSAYITFHVDVLGCSACRANRDDLQQATADPAASVIRNRILESTVGFLSRP</sequence>
<keyword evidence="7" id="KW-1185">Reference proteome</keyword>
<dbReference type="AlphaFoldDB" id="A0A518BWA4"/>
<evidence type="ECO:0000256" key="1">
    <source>
        <dbReference type="ARBA" id="ARBA00023015"/>
    </source>
</evidence>
<dbReference type="Gene3D" id="1.10.1740.10">
    <property type="match status" value="1"/>
</dbReference>
<keyword evidence="3" id="KW-0238">DNA-binding</keyword>
<dbReference type="InterPro" id="IPR014284">
    <property type="entry name" value="RNA_pol_sigma-70_dom"/>
</dbReference>
<evidence type="ECO:0000313" key="7">
    <source>
        <dbReference type="Proteomes" id="UP000320386"/>
    </source>
</evidence>
<dbReference type="OrthoDB" id="263058at2"/>
<accession>A0A518BWA4</accession>
<dbReference type="InterPro" id="IPR007627">
    <property type="entry name" value="RNA_pol_sigma70_r2"/>
</dbReference>
<dbReference type="InterPro" id="IPR039425">
    <property type="entry name" value="RNA_pol_sigma-70-like"/>
</dbReference>
<evidence type="ECO:0000256" key="3">
    <source>
        <dbReference type="ARBA" id="ARBA00023125"/>
    </source>
</evidence>
<dbReference type="KEGG" id="mcad:Pan265_11110"/>
<keyword evidence="1" id="KW-0805">Transcription regulation</keyword>
<dbReference type="EMBL" id="CP036280">
    <property type="protein sequence ID" value="QDU71262.1"/>
    <property type="molecule type" value="Genomic_DNA"/>
</dbReference>
<proteinExistence type="predicted"/>
<dbReference type="InterPro" id="IPR013325">
    <property type="entry name" value="RNA_pol_sigma_r2"/>
</dbReference>
<dbReference type="SUPFAM" id="SSF88946">
    <property type="entry name" value="Sigma2 domain of RNA polymerase sigma factors"/>
    <property type="match status" value="1"/>
</dbReference>
<dbReference type="PANTHER" id="PTHR43133:SF8">
    <property type="entry name" value="RNA POLYMERASE SIGMA FACTOR HI_1459-RELATED"/>
    <property type="match status" value="1"/>
</dbReference>
<dbReference type="NCBIfam" id="TIGR02937">
    <property type="entry name" value="sigma70-ECF"/>
    <property type="match status" value="1"/>
</dbReference>
<dbReference type="Proteomes" id="UP000320386">
    <property type="component" value="Chromosome"/>
</dbReference>
<gene>
    <name evidence="6" type="primary">rpoE</name>
    <name evidence="6" type="ORF">Pan265_11110</name>
</gene>
<evidence type="ECO:0000256" key="2">
    <source>
        <dbReference type="ARBA" id="ARBA00023082"/>
    </source>
</evidence>
<keyword evidence="2" id="KW-0731">Sigma factor</keyword>
<dbReference type="GO" id="GO:0016987">
    <property type="term" value="F:sigma factor activity"/>
    <property type="evidence" value="ECO:0007669"/>
    <property type="project" value="UniProtKB-KW"/>
</dbReference>
<protein>
    <submittedName>
        <fullName evidence="6">ECF RNA polymerase sigma-E factor</fullName>
    </submittedName>
</protein>
<evidence type="ECO:0000259" key="5">
    <source>
        <dbReference type="Pfam" id="PF04542"/>
    </source>
</evidence>
<organism evidence="6 7">
    <name type="scientific">Mucisphaera calidilacus</name>
    <dbReference type="NCBI Taxonomy" id="2527982"/>
    <lineage>
        <taxon>Bacteria</taxon>
        <taxon>Pseudomonadati</taxon>
        <taxon>Planctomycetota</taxon>
        <taxon>Phycisphaerae</taxon>
        <taxon>Phycisphaerales</taxon>
        <taxon>Phycisphaeraceae</taxon>
        <taxon>Mucisphaera</taxon>
    </lineage>
</organism>
<dbReference type="GO" id="GO:0003677">
    <property type="term" value="F:DNA binding"/>
    <property type="evidence" value="ECO:0007669"/>
    <property type="project" value="UniProtKB-KW"/>
</dbReference>
<feature type="domain" description="RNA polymerase sigma-70 region 2" evidence="5">
    <location>
        <begin position="26"/>
        <end position="92"/>
    </location>
</feature>
<dbReference type="RefSeq" id="WP_145445417.1">
    <property type="nucleotide sequence ID" value="NZ_CP036280.1"/>
</dbReference>
<name>A0A518BWA4_9BACT</name>
<dbReference type="Pfam" id="PF04542">
    <property type="entry name" value="Sigma70_r2"/>
    <property type="match status" value="1"/>
</dbReference>
<evidence type="ECO:0000256" key="4">
    <source>
        <dbReference type="ARBA" id="ARBA00023163"/>
    </source>
</evidence>
<dbReference type="PANTHER" id="PTHR43133">
    <property type="entry name" value="RNA POLYMERASE ECF-TYPE SIGMA FACTO"/>
    <property type="match status" value="1"/>
</dbReference>